<dbReference type="PROSITE" id="PS51257">
    <property type="entry name" value="PROKAR_LIPOPROTEIN"/>
    <property type="match status" value="1"/>
</dbReference>
<dbReference type="Proteomes" id="UP000763641">
    <property type="component" value="Unassembled WGS sequence"/>
</dbReference>
<organism evidence="2 3">
    <name type="scientific">Sphingomonas longa</name>
    <dbReference type="NCBI Taxonomy" id="2778730"/>
    <lineage>
        <taxon>Bacteria</taxon>
        <taxon>Pseudomonadati</taxon>
        <taxon>Pseudomonadota</taxon>
        <taxon>Alphaproteobacteria</taxon>
        <taxon>Sphingomonadales</taxon>
        <taxon>Sphingomonadaceae</taxon>
        <taxon>Sphingomonas</taxon>
    </lineage>
</organism>
<comment type="caution">
    <text evidence="2">The sequence shown here is derived from an EMBL/GenBank/DDBJ whole genome shotgun (WGS) entry which is preliminary data.</text>
</comment>
<evidence type="ECO:0000256" key="1">
    <source>
        <dbReference type="SAM" id="SignalP"/>
    </source>
</evidence>
<protein>
    <recommendedName>
        <fullName evidence="4">Lipoprotein</fullName>
    </recommendedName>
</protein>
<keyword evidence="1" id="KW-0732">Signal</keyword>
<reference evidence="2 3" key="1">
    <citation type="submission" date="2020-12" db="EMBL/GenBank/DDBJ databases">
        <title>Sphingomonas sp.</title>
        <authorList>
            <person name="Kim M.K."/>
        </authorList>
    </citation>
    <scope>NUCLEOTIDE SEQUENCE [LARGE SCALE GENOMIC DNA]</scope>
    <source>
        <strain evidence="2 3">BT552</strain>
    </source>
</reference>
<evidence type="ECO:0000313" key="3">
    <source>
        <dbReference type="Proteomes" id="UP000763641"/>
    </source>
</evidence>
<sequence>MKSILALALTASLSACATTSMGNAGLGDGLAAAAPLIDAVQQRYDRARAFAALFLPYLPPARAAQLRAIGAVVEQALAAARSAKSVAEQAAEIQRARDAAAQFAFVGGV</sequence>
<dbReference type="EMBL" id="JAFEMC010000002">
    <property type="protein sequence ID" value="MBM6576332.1"/>
    <property type="molecule type" value="Genomic_DNA"/>
</dbReference>
<feature type="chain" id="PRO_5045912948" description="Lipoprotein" evidence="1">
    <location>
        <begin position="18"/>
        <end position="109"/>
    </location>
</feature>
<accession>A0ABS2D5Z1</accession>
<feature type="signal peptide" evidence="1">
    <location>
        <begin position="1"/>
        <end position="17"/>
    </location>
</feature>
<evidence type="ECO:0000313" key="2">
    <source>
        <dbReference type="EMBL" id="MBM6576332.1"/>
    </source>
</evidence>
<keyword evidence="3" id="KW-1185">Reference proteome</keyword>
<evidence type="ECO:0008006" key="4">
    <source>
        <dbReference type="Google" id="ProtNLM"/>
    </source>
</evidence>
<dbReference type="RefSeq" id="WP_204198060.1">
    <property type="nucleotide sequence ID" value="NZ_JAFEMC010000002.1"/>
</dbReference>
<name>A0ABS2D5Z1_9SPHN</name>
<gene>
    <name evidence="2" type="ORF">ILT43_08100</name>
</gene>
<proteinExistence type="predicted"/>